<accession>A0A3B0X3C0</accession>
<dbReference type="PROSITE" id="PS51007">
    <property type="entry name" value="CYTC"/>
    <property type="match status" value="2"/>
</dbReference>
<keyword evidence="5" id="KW-0408">Iron</keyword>
<dbReference type="Gene3D" id="3.30.310.70">
    <property type="entry name" value="TT1751-like domain"/>
    <property type="match status" value="1"/>
</dbReference>
<dbReference type="SUPFAM" id="SSF103247">
    <property type="entry name" value="TT1751-like"/>
    <property type="match status" value="1"/>
</dbReference>
<dbReference type="InterPro" id="IPR005180">
    <property type="entry name" value="DUF302"/>
</dbReference>
<proteinExistence type="predicted"/>
<dbReference type="InterPro" id="IPR009056">
    <property type="entry name" value="Cyt_c-like_dom"/>
</dbReference>
<keyword evidence="3" id="KW-0479">Metal-binding</keyword>
<dbReference type="Gene3D" id="1.10.760.10">
    <property type="entry name" value="Cytochrome c-like domain"/>
    <property type="match status" value="2"/>
</dbReference>
<dbReference type="GO" id="GO:0046872">
    <property type="term" value="F:metal ion binding"/>
    <property type="evidence" value="ECO:0007669"/>
    <property type="project" value="UniProtKB-KW"/>
</dbReference>
<reference evidence="7" key="1">
    <citation type="submission" date="2018-06" db="EMBL/GenBank/DDBJ databases">
        <authorList>
            <person name="Zhirakovskaya E."/>
        </authorList>
    </citation>
    <scope>NUCLEOTIDE SEQUENCE</scope>
</reference>
<dbReference type="InterPro" id="IPR035923">
    <property type="entry name" value="TT1751-like_sf"/>
</dbReference>
<evidence type="ECO:0000256" key="1">
    <source>
        <dbReference type="ARBA" id="ARBA00022448"/>
    </source>
</evidence>
<organism evidence="7">
    <name type="scientific">hydrothermal vent metagenome</name>
    <dbReference type="NCBI Taxonomy" id="652676"/>
    <lineage>
        <taxon>unclassified sequences</taxon>
        <taxon>metagenomes</taxon>
        <taxon>ecological metagenomes</taxon>
    </lineage>
</organism>
<sequence>MNMPNITPQPDTAQAPAFYRLFFASLVILISMQSQWVTAASRGEALYLENCSICHGNEGKGGMGIPLSLASFLNSASDEYLEQSIRLGRPGRIMPSFYRMSEADISDIIQFISSWRKKTAPVWRNRTIKGDTRAGNVLFSRHCASCHGEEGRGGKGSGLRFSRPRDLPIAAPALNNQGFLNAVTDEMLHFIIKHGRSDTPMPSATDLALSDRNINDLVGYIRHFQLPIVHSKTRYQKEPASLIVDSPYSFEETVENVKRAIIGSNFVHIRDQSLNFGFNTQTSRDAKQTIIYFCNFSFLNEALKTDPRVGMFLPCRITVTENRGKVQMMSINPKHLSQLFNNNALDESCDRMYEIYTGILEDASL</sequence>
<gene>
    <name evidence="7" type="ORF">MNBD_GAMMA11-2616</name>
</gene>
<dbReference type="GO" id="GO:0020037">
    <property type="term" value="F:heme binding"/>
    <property type="evidence" value="ECO:0007669"/>
    <property type="project" value="InterPro"/>
</dbReference>
<dbReference type="SUPFAM" id="SSF46626">
    <property type="entry name" value="Cytochrome c"/>
    <property type="match status" value="2"/>
</dbReference>
<evidence type="ECO:0000256" key="3">
    <source>
        <dbReference type="ARBA" id="ARBA00022723"/>
    </source>
</evidence>
<evidence type="ECO:0000313" key="7">
    <source>
        <dbReference type="EMBL" id="VAW59250.1"/>
    </source>
</evidence>
<dbReference type="AlphaFoldDB" id="A0A3B0X3C0"/>
<feature type="domain" description="Cytochrome c" evidence="6">
    <location>
        <begin position="130"/>
        <end position="225"/>
    </location>
</feature>
<dbReference type="EMBL" id="UOFG01000072">
    <property type="protein sequence ID" value="VAW59250.1"/>
    <property type="molecule type" value="Genomic_DNA"/>
</dbReference>
<evidence type="ECO:0000256" key="5">
    <source>
        <dbReference type="ARBA" id="ARBA00023004"/>
    </source>
</evidence>
<feature type="domain" description="Cytochrome c" evidence="6">
    <location>
        <begin position="38"/>
        <end position="116"/>
    </location>
</feature>
<evidence type="ECO:0000259" key="6">
    <source>
        <dbReference type="PROSITE" id="PS51007"/>
    </source>
</evidence>
<dbReference type="PANTHER" id="PTHR37823:SF4">
    <property type="entry name" value="MENAQUINOL-CYTOCHROME C REDUCTASE CYTOCHROME B_C SUBUNIT"/>
    <property type="match status" value="1"/>
</dbReference>
<keyword evidence="4" id="KW-0249">Electron transport</keyword>
<name>A0A3B0X3C0_9ZZZZ</name>
<evidence type="ECO:0000256" key="2">
    <source>
        <dbReference type="ARBA" id="ARBA00022617"/>
    </source>
</evidence>
<keyword evidence="1" id="KW-0813">Transport</keyword>
<evidence type="ECO:0000256" key="4">
    <source>
        <dbReference type="ARBA" id="ARBA00022982"/>
    </source>
</evidence>
<dbReference type="InterPro" id="IPR051811">
    <property type="entry name" value="Cytochrome_c550/c551-like"/>
</dbReference>
<dbReference type="CDD" id="cd14797">
    <property type="entry name" value="DUF302"/>
    <property type="match status" value="1"/>
</dbReference>
<dbReference type="InterPro" id="IPR036909">
    <property type="entry name" value="Cyt_c-like_dom_sf"/>
</dbReference>
<protein>
    <submittedName>
        <fullName evidence="7">Cytochrome c family protein</fullName>
    </submittedName>
</protein>
<dbReference type="PANTHER" id="PTHR37823">
    <property type="entry name" value="CYTOCHROME C-553-LIKE"/>
    <property type="match status" value="1"/>
</dbReference>
<dbReference type="Pfam" id="PF13442">
    <property type="entry name" value="Cytochrome_CBB3"/>
    <property type="match status" value="2"/>
</dbReference>
<keyword evidence="2" id="KW-0349">Heme</keyword>
<dbReference type="Pfam" id="PF03625">
    <property type="entry name" value="DUF302"/>
    <property type="match status" value="1"/>
</dbReference>
<dbReference type="GO" id="GO:0009055">
    <property type="term" value="F:electron transfer activity"/>
    <property type="evidence" value="ECO:0007669"/>
    <property type="project" value="InterPro"/>
</dbReference>